<feature type="chain" id="PRO_5012402831" description="DUF2884 family protein" evidence="1">
    <location>
        <begin position="19"/>
        <end position="179"/>
    </location>
</feature>
<dbReference type="AlphaFoldDB" id="A0A286CXN2"/>
<dbReference type="RefSeq" id="WP_097120270.1">
    <property type="nucleotide sequence ID" value="NZ_OCND01000001.1"/>
</dbReference>
<dbReference type="Proteomes" id="UP000219374">
    <property type="component" value="Unassembled WGS sequence"/>
</dbReference>
<proteinExistence type="predicted"/>
<name>A0A286CXN2_9GAMM</name>
<dbReference type="EMBL" id="OCND01000001">
    <property type="protein sequence ID" value="SOD51166.1"/>
    <property type="molecule type" value="Genomic_DNA"/>
</dbReference>
<dbReference type="PROSITE" id="PS51257">
    <property type="entry name" value="PROKAR_LIPOPROTEIN"/>
    <property type="match status" value="1"/>
</dbReference>
<organism evidence="2 3">
    <name type="scientific">Pseudoxanthomonas wuyuanensis</name>
    <dbReference type="NCBI Taxonomy" id="1073196"/>
    <lineage>
        <taxon>Bacteria</taxon>
        <taxon>Pseudomonadati</taxon>
        <taxon>Pseudomonadota</taxon>
        <taxon>Gammaproteobacteria</taxon>
        <taxon>Lysobacterales</taxon>
        <taxon>Lysobacteraceae</taxon>
        <taxon>Pseudoxanthomonas</taxon>
    </lineage>
</organism>
<protein>
    <recommendedName>
        <fullName evidence="4">DUF2884 family protein</fullName>
    </recommendedName>
</protein>
<accession>A0A286CXN2</accession>
<keyword evidence="1" id="KW-0732">Signal</keyword>
<sequence length="179" mass="18583">MPIRHTALLALLSVMALAACKPDTGTVGEKVSAGLRGKDITLSATGMPKAKITADGELVIGGDKVDTNAEQRALLLAYRKEMEGIAQQGAEIGIQGAALGGKAAKEAIKGVLSGNPDAGREKIEAESQKLQQEALKICDRVAALKTAQDAVAAALPEFQPYANISDDEARNCRIDSTGD</sequence>
<keyword evidence="3" id="KW-1185">Reference proteome</keyword>
<evidence type="ECO:0000313" key="2">
    <source>
        <dbReference type="EMBL" id="SOD51166.1"/>
    </source>
</evidence>
<feature type="signal peptide" evidence="1">
    <location>
        <begin position="1"/>
        <end position="18"/>
    </location>
</feature>
<gene>
    <name evidence="2" type="ORF">SAMN06296416_101486</name>
</gene>
<evidence type="ECO:0000256" key="1">
    <source>
        <dbReference type="SAM" id="SignalP"/>
    </source>
</evidence>
<evidence type="ECO:0008006" key="4">
    <source>
        <dbReference type="Google" id="ProtNLM"/>
    </source>
</evidence>
<reference evidence="2 3" key="1">
    <citation type="submission" date="2017-09" db="EMBL/GenBank/DDBJ databases">
        <authorList>
            <person name="Ehlers B."/>
            <person name="Leendertz F.H."/>
        </authorList>
    </citation>
    <scope>NUCLEOTIDE SEQUENCE [LARGE SCALE GENOMIC DNA]</scope>
    <source>
        <strain evidence="2 3">CGMCC 1.10978</strain>
    </source>
</reference>
<evidence type="ECO:0000313" key="3">
    <source>
        <dbReference type="Proteomes" id="UP000219374"/>
    </source>
</evidence>
<dbReference type="OrthoDB" id="6057407at2"/>